<dbReference type="InterPro" id="IPR024629">
    <property type="entry name" value="Ribosomal_mL67"/>
</dbReference>
<evidence type="ECO:0000256" key="2">
    <source>
        <dbReference type="ARBA" id="ARBA00010741"/>
    </source>
</evidence>
<protein>
    <recommendedName>
        <fullName evidence="8">Large ribosomal subunit protein mL67</fullName>
    </recommendedName>
    <alternativeName>
        <fullName evidence="9">Mitochondrial homologous recombination protein 1</fullName>
    </alternativeName>
</protein>
<evidence type="ECO:0000256" key="7">
    <source>
        <dbReference type="ARBA" id="ARBA00023274"/>
    </source>
</evidence>
<evidence type="ECO:0000256" key="9">
    <source>
        <dbReference type="ARBA" id="ARBA00035511"/>
    </source>
</evidence>
<evidence type="ECO:0000256" key="8">
    <source>
        <dbReference type="ARBA" id="ARBA00035185"/>
    </source>
</evidence>
<dbReference type="Proteomes" id="UP001497600">
    <property type="component" value="Chromosome F"/>
</dbReference>
<evidence type="ECO:0000256" key="3">
    <source>
        <dbReference type="ARBA" id="ARBA00022980"/>
    </source>
</evidence>
<comment type="similarity">
    <text evidence="2">Belongs to the mitochondrion-specific ribosomal protein mL67 family.</text>
</comment>
<gene>
    <name evidence="10" type="primary">MHR1</name>
    <name evidence="10" type="ORF">CAAN4_F17964</name>
</gene>
<keyword evidence="6" id="KW-0804">Transcription</keyword>
<evidence type="ECO:0000256" key="6">
    <source>
        <dbReference type="ARBA" id="ARBA00023163"/>
    </source>
</evidence>
<dbReference type="EMBL" id="OZ004258">
    <property type="protein sequence ID" value="CAK7914766.1"/>
    <property type="molecule type" value="Genomic_DNA"/>
</dbReference>
<evidence type="ECO:0000313" key="10">
    <source>
        <dbReference type="EMBL" id="CAK7914766.1"/>
    </source>
</evidence>
<keyword evidence="11" id="KW-1185">Reference proteome</keyword>
<keyword evidence="5" id="KW-0496">Mitochondrion</keyword>
<accession>A0ABP0EGT4</accession>
<dbReference type="Pfam" id="PF12829">
    <property type="entry name" value="Mhr1"/>
    <property type="match status" value="1"/>
</dbReference>
<keyword evidence="4" id="KW-0805">Transcription regulation</keyword>
<dbReference type="PANTHER" id="PTHR28184:SF1">
    <property type="entry name" value="LARGE RIBOSOMAL SUBUNIT PROTEIN ML67"/>
    <property type="match status" value="1"/>
</dbReference>
<sequence>MAYKTTAEKRARKLLVDHLKTRKINGARIAEGVKTAEDLERLQLAPQVFLFKNLFSGQVLYSQVPAFHQDQIDEQFVRPNWQNRKPSRRNDLWRIMCVAEFANYEYAVAAYHGLVKLRKARDTVLKKEAQTYRKKNDDGNIWFSGQYRPTFSQEAVADLSHVIDEFELEGTRLIWENIWRKGADEHWGSLVQHESLPAHSPRHEGILLNELREKAVEEFARARVEAGIQQ</sequence>
<comment type="subcellular location">
    <subcellularLocation>
        <location evidence="1">Mitochondrion</location>
    </subcellularLocation>
</comment>
<keyword evidence="7" id="KW-0687">Ribonucleoprotein</keyword>
<evidence type="ECO:0000256" key="5">
    <source>
        <dbReference type="ARBA" id="ARBA00023128"/>
    </source>
</evidence>
<keyword evidence="3" id="KW-0689">Ribosomal protein</keyword>
<evidence type="ECO:0000256" key="4">
    <source>
        <dbReference type="ARBA" id="ARBA00023015"/>
    </source>
</evidence>
<evidence type="ECO:0000256" key="1">
    <source>
        <dbReference type="ARBA" id="ARBA00004173"/>
    </source>
</evidence>
<organism evidence="10 11">
    <name type="scientific">[Candida] anglica</name>
    <dbReference type="NCBI Taxonomy" id="148631"/>
    <lineage>
        <taxon>Eukaryota</taxon>
        <taxon>Fungi</taxon>
        <taxon>Dikarya</taxon>
        <taxon>Ascomycota</taxon>
        <taxon>Saccharomycotina</taxon>
        <taxon>Pichiomycetes</taxon>
        <taxon>Debaryomycetaceae</taxon>
        <taxon>Kurtzmaniella</taxon>
    </lineage>
</organism>
<reference evidence="10 11" key="1">
    <citation type="submission" date="2024-01" db="EMBL/GenBank/DDBJ databases">
        <authorList>
            <consortium name="Genoscope - CEA"/>
            <person name="William W."/>
        </authorList>
    </citation>
    <scope>NUCLEOTIDE SEQUENCE [LARGE SCALE GENOMIC DNA]</scope>
    <source>
        <strain evidence="10 11">29B2s-10</strain>
    </source>
</reference>
<proteinExistence type="inferred from homology"/>
<dbReference type="PANTHER" id="PTHR28184">
    <property type="entry name" value="MITOCHONDRIAL HOMOLOGOUS RECOMBINATION PROTEIN 1"/>
    <property type="match status" value="1"/>
</dbReference>
<evidence type="ECO:0000313" key="11">
    <source>
        <dbReference type="Proteomes" id="UP001497600"/>
    </source>
</evidence>
<name>A0ABP0EGT4_9ASCO</name>